<proteinExistence type="predicted"/>
<dbReference type="PRINTS" id="PR00109">
    <property type="entry name" value="TYRKINASE"/>
</dbReference>
<dbReference type="SUPFAM" id="SSF47769">
    <property type="entry name" value="SAM/Pointed domain"/>
    <property type="match status" value="1"/>
</dbReference>
<feature type="compositionally biased region" description="Polar residues" evidence="7">
    <location>
        <begin position="884"/>
        <end position="895"/>
    </location>
</feature>
<feature type="region of interest" description="Disordered" evidence="7">
    <location>
        <begin position="877"/>
        <end position="903"/>
    </location>
</feature>
<sequence>MQCRRKEKASHLKRMAEDSGGGSTISSCSDENSDITSPFVEVDFNDIEFYERCGGGAFGCVYRALWKSQNKIVAVKKLLVLEKEAQVLSLLSHKNIIKFFGAVTISPNYCIITEFSENGSLFAFLGEQENNSMLSFEQILRWSYEIAAGMHYLHEEAPVKVIHRDLKSKNVVISADYVCKLCDFGASRFIDSTTKMSVAGTLPWMAPEVIQCLPVSECCDVWSYGVVLWELLTHEVPFKGIEGFQVAWAVVEKEERLTIPKCCPPRFAELMTACWKTDPKERPYFKEILKVLCCMQNDDVFCDELSVYLSQKSVWREEIEATLELMKKAEHDLNQKQKHLEEWELRLLEKEKKLDRKKKCMQLYDLDINTWNSEDVCLWIKQLGLEANSNDLDQYADLFQEQQINGRRLLLMTSEDLKDIGVTTVGHRIHLMDEISKLRSHNKRMLHFPPLEQTIPSSPTSSPIRPATMRLTILFGNHVRLGSKPEDHKWKMYVEVDEGDSPLTTVACIKEVSFECRHAGLPLSRITQPPFVMDRWCVGIKPNTVVSCTVTYESIVKKPRFTHHYHQVVAEGSTSLQKEIVLTLRGLSQSRRKHSSSHENHTGSEPTLPDAWKNRFNPESFSLPQGKTDRSGTWAKVVSGETTIPPSTKSKFSSFVDSGSSRFVDSGSSSEGDSIFESMKSIGRQLLEDTQPLPRLKKVSFTLHSSSSSESIENDSSKFSRTVFEERRRSSPTCRPRFKYRHSASDSGFPIGNDFKTKFSKDTRDFKSFSNDGDDFKSKFTKDSGDFKSFSKDTDDFKSKFGKDTGDFNTKDSRFMKFRESRIRLQSEMDRFMADDKEGSSFEYVTRKAKEAFDDPVEDSLGDFPLSFRSHRKGMAGQSRAGLFTTQRSEPQLRSWSLDRNAL</sequence>
<evidence type="ECO:0000256" key="4">
    <source>
        <dbReference type="ARBA" id="ARBA00022777"/>
    </source>
</evidence>
<reference evidence="10 11" key="1">
    <citation type="journal article" date="2022" name="Nat. Ecol. Evol.">
        <title>A masculinizing supergene underlies an exaggerated male reproductive morph in a spider.</title>
        <authorList>
            <person name="Hendrickx F."/>
            <person name="De Corte Z."/>
            <person name="Sonet G."/>
            <person name="Van Belleghem S.M."/>
            <person name="Kostlbacher S."/>
            <person name="Vangestel C."/>
        </authorList>
    </citation>
    <scope>NUCLEOTIDE SEQUENCE [LARGE SCALE GENOMIC DNA]</scope>
    <source>
        <strain evidence="10">W744_W776</strain>
    </source>
</reference>
<protein>
    <recommendedName>
        <fullName evidence="12">Mitogen-activated protein kinase kinase kinase 20</fullName>
    </recommendedName>
</protein>
<evidence type="ECO:0000256" key="5">
    <source>
        <dbReference type="ARBA" id="ARBA00022840"/>
    </source>
</evidence>
<accession>A0AAV6UW03</accession>
<feature type="compositionally biased region" description="Basic residues" evidence="7">
    <location>
        <begin position="1"/>
        <end position="13"/>
    </location>
</feature>
<evidence type="ECO:0000256" key="2">
    <source>
        <dbReference type="ARBA" id="ARBA00022679"/>
    </source>
</evidence>
<dbReference type="InterPro" id="IPR008271">
    <property type="entry name" value="Ser/Thr_kinase_AS"/>
</dbReference>
<evidence type="ECO:0000313" key="11">
    <source>
        <dbReference type="Proteomes" id="UP000827092"/>
    </source>
</evidence>
<keyword evidence="5" id="KW-0067">ATP-binding</keyword>
<dbReference type="GO" id="GO:0005524">
    <property type="term" value="F:ATP binding"/>
    <property type="evidence" value="ECO:0007669"/>
    <property type="project" value="UniProtKB-KW"/>
</dbReference>
<dbReference type="SMART" id="SM00220">
    <property type="entry name" value="S_TKc"/>
    <property type="match status" value="1"/>
</dbReference>
<dbReference type="Pfam" id="PF00536">
    <property type="entry name" value="SAM_1"/>
    <property type="match status" value="1"/>
</dbReference>
<dbReference type="InterPro" id="IPR000719">
    <property type="entry name" value="Prot_kinase_dom"/>
</dbReference>
<keyword evidence="1" id="KW-0723">Serine/threonine-protein kinase</keyword>
<feature type="coiled-coil region" evidence="6">
    <location>
        <begin position="316"/>
        <end position="360"/>
    </location>
</feature>
<feature type="region of interest" description="Disordered" evidence="7">
    <location>
        <begin position="1"/>
        <end position="32"/>
    </location>
</feature>
<feature type="domain" description="Protein kinase" evidence="8">
    <location>
        <begin position="47"/>
        <end position="301"/>
    </location>
</feature>
<evidence type="ECO:0000256" key="7">
    <source>
        <dbReference type="SAM" id="MobiDB-lite"/>
    </source>
</evidence>
<name>A0AAV6UW03_9ARAC</name>
<dbReference type="PANTHER" id="PTHR44329:SF288">
    <property type="entry name" value="MITOGEN-ACTIVATED PROTEIN KINASE KINASE KINASE 20"/>
    <property type="match status" value="1"/>
</dbReference>
<dbReference type="InterPro" id="IPR013761">
    <property type="entry name" value="SAM/pointed_sf"/>
</dbReference>
<evidence type="ECO:0000313" key="10">
    <source>
        <dbReference type="EMBL" id="KAG8188617.1"/>
    </source>
</evidence>
<dbReference type="SUPFAM" id="SSF56112">
    <property type="entry name" value="Protein kinase-like (PK-like)"/>
    <property type="match status" value="1"/>
</dbReference>
<evidence type="ECO:0000259" key="9">
    <source>
        <dbReference type="PROSITE" id="PS50105"/>
    </source>
</evidence>
<feature type="region of interest" description="Disordered" evidence="7">
    <location>
        <begin position="587"/>
        <end position="611"/>
    </location>
</feature>
<dbReference type="PROSITE" id="PS50105">
    <property type="entry name" value="SAM_DOMAIN"/>
    <property type="match status" value="1"/>
</dbReference>
<dbReference type="Gene3D" id="1.10.150.50">
    <property type="entry name" value="Transcription Factor, Ets-1"/>
    <property type="match status" value="1"/>
</dbReference>
<dbReference type="AlphaFoldDB" id="A0AAV6UW03"/>
<keyword evidence="6" id="KW-0175">Coiled coil</keyword>
<keyword evidence="2" id="KW-0808">Transferase</keyword>
<evidence type="ECO:0008006" key="12">
    <source>
        <dbReference type="Google" id="ProtNLM"/>
    </source>
</evidence>
<dbReference type="FunFam" id="3.30.200.20:FF:000220">
    <property type="entry name" value="mitogen-activated protein kinase kinase kinase 20 isoform X1"/>
    <property type="match status" value="1"/>
</dbReference>
<dbReference type="EMBL" id="JAFNEN010000235">
    <property type="protein sequence ID" value="KAG8188617.1"/>
    <property type="molecule type" value="Genomic_DNA"/>
</dbReference>
<dbReference type="GO" id="GO:0006950">
    <property type="term" value="P:response to stress"/>
    <property type="evidence" value="ECO:0007669"/>
    <property type="project" value="UniProtKB-ARBA"/>
</dbReference>
<dbReference type="Pfam" id="PF07714">
    <property type="entry name" value="PK_Tyr_Ser-Thr"/>
    <property type="match status" value="1"/>
</dbReference>
<dbReference type="Proteomes" id="UP000827092">
    <property type="component" value="Unassembled WGS sequence"/>
</dbReference>
<comment type="caution">
    <text evidence="10">The sequence shown here is derived from an EMBL/GenBank/DDBJ whole genome shotgun (WGS) entry which is preliminary data.</text>
</comment>
<dbReference type="GO" id="GO:0005737">
    <property type="term" value="C:cytoplasm"/>
    <property type="evidence" value="ECO:0007669"/>
    <property type="project" value="TreeGrafter"/>
</dbReference>
<dbReference type="InterPro" id="IPR011009">
    <property type="entry name" value="Kinase-like_dom_sf"/>
</dbReference>
<dbReference type="InterPro" id="IPR051681">
    <property type="entry name" value="Ser/Thr_Kinases-Pseudokinases"/>
</dbReference>
<dbReference type="GO" id="GO:0004674">
    <property type="term" value="F:protein serine/threonine kinase activity"/>
    <property type="evidence" value="ECO:0007669"/>
    <property type="project" value="UniProtKB-KW"/>
</dbReference>
<evidence type="ECO:0000256" key="6">
    <source>
        <dbReference type="SAM" id="Coils"/>
    </source>
</evidence>
<dbReference type="Gene3D" id="3.30.200.20">
    <property type="entry name" value="Phosphorylase Kinase, domain 1"/>
    <property type="match status" value="1"/>
</dbReference>
<keyword evidence="11" id="KW-1185">Reference proteome</keyword>
<organism evidence="10 11">
    <name type="scientific">Oedothorax gibbosus</name>
    <dbReference type="NCBI Taxonomy" id="931172"/>
    <lineage>
        <taxon>Eukaryota</taxon>
        <taxon>Metazoa</taxon>
        <taxon>Ecdysozoa</taxon>
        <taxon>Arthropoda</taxon>
        <taxon>Chelicerata</taxon>
        <taxon>Arachnida</taxon>
        <taxon>Araneae</taxon>
        <taxon>Araneomorphae</taxon>
        <taxon>Entelegynae</taxon>
        <taxon>Araneoidea</taxon>
        <taxon>Linyphiidae</taxon>
        <taxon>Erigoninae</taxon>
        <taxon>Oedothorax</taxon>
    </lineage>
</organism>
<dbReference type="Gene3D" id="1.10.510.10">
    <property type="entry name" value="Transferase(Phosphotransferase) domain 1"/>
    <property type="match status" value="1"/>
</dbReference>
<dbReference type="PANTHER" id="PTHR44329">
    <property type="entry name" value="SERINE/THREONINE-PROTEIN KINASE TNNI3K-RELATED"/>
    <property type="match status" value="1"/>
</dbReference>
<keyword evidence="3" id="KW-0547">Nucleotide-binding</keyword>
<evidence type="ECO:0000256" key="1">
    <source>
        <dbReference type="ARBA" id="ARBA00022527"/>
    </source>
</evidence>
<evidence type="ECO:0000256" key="3">
    <source>
        <dbReference type="ARBA" id="ARBA00022741"/>
    </source>
</evidence>
<dbReference type="SMART" id="SM00454">
    <property type="entry name" value="SAM"/>
    <property type="match status" value="1"/>
</dbReference>
<dbReference type="InterPro" id="IPR001245">
    <property type="entry name" value="Ser-Thr/Tyr_kinase_cat_dom"/>
</dbReference>
<gene>
    <name evidence="10" type="ORF">JTE90_005972</name>
</gene>
<dbReference type="InterPro" id="IPR001660">
    <property type="entry name" value="SAM"/>
</dbReference>
<dbReference type="PROSITE" id="PS00108">
    <property type="entry name" value="PROTEIN_KINASE_ST"/>
    <property type="match status" value="1"/>
</dbReference>
<dbReference type="PROSITE" id="PS50011">
    <property type="entry name" value="PROTEIN_KINASE_DOM"/>
    <property type="match status" value="1"/>
</dbReference>
<feature type="domain" description="SAM" evidence="9">
    <location>
        <begin position="371"/>
        <end position="441"/>
    </location>
</feature>
<evidence type="ECO:0000259" key="8">
    <source>
        <dbReference type="PROSITE" id="PS50011"/>
    </source>
</evidence>
<keyword evidence="4" id="KW-0418">Kinase</keyword>